<evidence type="ECO:0000313" key="1">
    <source>
        <dbReference type="EMBL" id="KAF6276100.1"/>
    </source>
</evidence>
<accession>A0A7J7RIR6</accession>
<dbReference type="EMBL" id="JACAGC010000026">
    <property type="protein sequence ID" value="KAF6276100.1"/>
    <property type="molecule type" value="Genomic_DNA"/>
</dbReference>
<proteinExistence type="predicted"/>
<dbReference type="Proteomes" id="UP000585614">
    <property type="component" value="Unassembled WGS sequence"/>
</dbReference>
<sequence length="140" mass="15402">MLTEASQALHSISTKSPTELPTSCVAFLRSEPTLRPTTSNQNCAAVSSFASIQTNQSDSNQHVKPTNQDSTIWTNQTVQIWISDLHKNGPIRNEGGNFLYKRWPPLCLLSFHLRLCFPGLLTVPLNKVSPPSLPRIGASC</sequence>
<dbReference type="AlphaFoldDB" id="A0A7J7RIR6"/>
<protein>
    <submittedName>
        <fullName evidence="1">Uncharacterized protein</fullName>
    </submittedName>
</protein>
<reference evidence="1 2" key="1">
    <citation type="journal article" date="2020" name="Nature">
        <title>Six reference-quality genomes reveal evolution of bat adaptations.</title>
        <authorList>
            <person name="Jebb D."/>
            <person name="Huang Z."/>
            <person name="Pippel M."/>
            <person name="Hughes G.M."/>
            <person name="Lavrichenko K."/>
            <person name="Devanna P."/>
            <person name="Winkler S."/>
            <person name="Jermiin L.S."/>
            <person name="Skirmuntt E.C."/>
            <person name="Katzourakis A."/>
            <person name="Burkitt-Gray L."/>
            <person name="Ray D.A."/>
            <person name="Sullivan K.A.M."/>
            <person name="Roscito J.G."/>
            <person name="Kirilenko B.M."/>
            <person name="Davalos L.M."/>
            <person name="Corthals A.P."/>
            <person name="Power M.L."/>
            <person name="Jones G."/>
            <person name="Ransome R.D."/>
            <person name="Dechmann D.K.N."/>
            <person name="Locatelli A.G."/>
            <person name="Puechmaille S.J."/>
            <person name="Fedrigo O."/>
            <person name="Jarvis E.D."/>
            <person name="Hiller M."/>
            <person name="Vernes S.C."/>
            <person name="Myers E.W."/>
            <person name="Teeling E.C."/>
        </authorList>
    </citation>
    <scope>NUCLEOTIDE SEQUENCE [LARGE SCALE GENOMIC DNA]</scope>
    <source>
        <strain evidence="1">MRhiFer1</strain>
        <tissue evidence="1">Lung</tissue>
    </source>
</reference>
<name>A0A7J7RIR6_RHIFE</name>
<evidence type="ECO:0000313" key="2">
    <source>
        <dbReference type="Proteomes" id="UP000585614"/>
    </source>
</evidence>
<organism evidence="1 2">
    <name type="scientific">Rhinolophus ferrumequinum</name>
    <name type="common">Greater horseshoe bat</name>
    <dbReference type="NCBI Taxonomy" id="59479"/>
    <lineage>
        <taxon>Eukaryota</taxon>
        <taxon>Metazoa</taxon>
        <taxon>Chordata</taxon>
        <taxon>Craniata</taxon>
        <taxon>Vertebrata</taxon>
        <taxon>Euteleostomi</taxon>
        <taxon>Mammalia</taxon>
        <taxon>Eutheria</taxon>
        <taxon>Laurasiatheria</taxon>
        <taxon>Chiroptera</taxon>
        <taxon>Yinpterochiroptera</taxon>
        <taxon>Rhinolophoidea</taxon>
        <taxon>Rhinolophidae</taxon>
        <taxon>Rhinolophinae</taxon>
        <taxon>Rhinolophus</taxon>
    </lineage>
</organism>
<gene>
    <name evidence="1" type="ORF">mRhiFer1_009452</name>
</gene>
<comment type="caution">
    <text evidence="1">The sequence shown here is derived from an EMBL/GenBank/DDBJ whole genome shotgun (WGS) entry which is preliminary data.</text>
</comment>